<keyword evidence="8" id="KW-1185">Reference proteome</keyword>
<evidence type="ECO:0000256" key="1">
    <source>
        <dbReference type="ARBA" id="ARBA00004196"/>
    </source>
</evidence>
<dbReference type="InterPro" id="IPR050492">
    <property type="entry name" value="Bact_metal-bind_prot9"/>
</dbReference>
<protein>
    <submittedName>
        <fullName evidence="7">Zinc/manganese transport system substrate-binding protein</fullName>
    </submittedName>
</protein>
<evidence type="ECO:0000256" key="5">
    <source>
        <dbReference type="SAM" id="Coils"/>
    </source>
</evidence>
<dbReference type="GO" id="GO:0030313">
    <property type="term" value="C:cell envelope"/>
    <property type="evidence" value="ECO:0007669"/>
    <property type="project" value="UniProtKB-SubCell"/>
</dbReference>
<feature type="coiled-coil region" evidence="5">
    <location>
        <begin position="189"/>
        <end position="216"/>
    </location>
</feature>
<sequence length="333" mass="36017">MSEIALTPAGPAADSRQGTGRRPPWVRALGLLGALGLGLTACGEGEAGAGEDAGAVDGEDTGLVIVASTDVYADLAEKIVGDTAEVDAMVDNPAMDPHSYEATPQDRLLIEQADVVIANGGGYDPFITRLASSADKDDLVFQILDGENHHSHEWTGSYENEHVWYDLALMADFAHEFGEHMGDLAPENADLYTESAEQLAGQIEELDERNRAVDAEGLAYLATEPVSQFLLLDAGFEDLTEEQFLAAVEHGDDVAPRLYQDALDIATSDDIDMLAYNEQTETNQSQQIRRAAEDAGVPVLEFSETLPEDTDDFLEWMDRNIDEVEEIVEAGRG</sequence>
<dbReference type="Gene3D" id="3.40.50.1980">
    <property type="entry name" value="Nitrogenase molybdenum iron protein domain"/>
    <property type="match status" value="1"/>
</dbReference>
<evidence type="ECO:0000256" key="6">
    <source>
        <dbReference type="SAM" id="MobiDB-lite"/>
    </source>
</evidence>
<dbReference type="Pfam" id="PF01297">
    <property type="entry name" value="ZnuA"/>
    <property type="match status" value="1"/>
</dbReference>
<keyword evidence="3" id="KW-0479">Metal-binding</keyword>
<reference evidence="7 8" key="1">
    <citation type="submission" date="2020-07" db="EMBL/GenBank/DDBJ databases">
        <title>Sequencing the genomes of 1000 actinobacteria strains.</title>
        <authorList>
            <person name="Klenk H.-P."/>
        </authorList>
    </citation>
    <scope>NUCLEOTIDE SEQUENCE [LARGE SCALE GENOMIC DNA]</scope>
    <source>
        <strain evidence="7 8">DSM 15475</strain>
    </source>
</reference>
<keyword evidence="2" id="KW-0813">Transport</keyword>
<dbReference type="AlphaFoldDB" id="A0A7Z0GNE7"/>
<dbReference type="SUPFAM" id="SSF53807">
    <property type="entry name" value="Helical backbone' metal receptor"/>
    <property type="match status" value="1"/>
</dbReference>
<dbReference type="GO" id="GO:0030001">
    <property type="term" value="P:metal ion transport"/>
    <property type="evidence" value="ECO:0007669"/>
    <property type="project" value="InterPro"/>
</dbReference>
<dbReference type="RefSeq" id="WP_179542467.1">
    <property type="nucleotide sequence ID" value="NZ_BAAALL010000001.1"/>
</dbReference>
<evidence type="ECO:0000313" key="7">
    <source>
        <dbReference type="EMBL" id="NYJ79215.1"/>
    </source>
</evidence>
<dbReference type="GO" id="GO:0046872">
    <property type="term" value="F:metal ion binding"/>
    <property type="evidence" value="ECO:0007669"/>
    <property type="project" value="UniProtKB-KW"/>
</dbReference>
<keyword evidence="5" id="KW-0175">Coiled coil</keyword>
<comment type="subcellular location">
    <subcellularLocation>
        <location evidence="1">Cell envelope</location>
    </subcellularLocation>
</comment>
<dbReference type="PANTHER" id="PTHR42953:SF1">
    <property type="entry name" value="METAL-BINDING PROTEIN HI_0362-RELATED"/>
    <property type="match status" value="1"/>
</dbReference>
<evidence type="ECO:0000256" key="3">
    <source>
        <dbReference type="ARBA" id="ARBA00022723"/>
    </source>
</evidence>
<gene>
    <name evidence="7" type="ORF">HNR09_002626</name>
</gene>
<accession>A0A7Z0GNE7</accession>
<feature type="region of interest" description="Disordered" evidence="6">
    <location>
        <begin position="1"/>
        <end position="21"/>
    </location>
</feature>
<organism evidence="7 8">
    <name type="scientific">Nesterenkonia xinjiangensis</name>
    <dbReference type="NCBI Taxonomy" id="225327"/>
    <lineage>
        <taxon>Bacteria</taxon>
        <taxon>Bacillati</taxon>
        <taxon>Actinomycetota</taxon>
        <taxon>Actinomycetes</taxon>
        <taxon>Micrococcales</taxon>
        <taxon>Micrococcaceae</taxon>
        <taxon>Nesterenkonia</taxon>
    </lineage>
</organism>
<dbReference type="EMBL" id="JACCFY010000001">
    <property type="protein sequence ID" value="NYJ79215.1"/>
    <property type="molecule type" value="Genomic_DNA"/>
</dbReference>
<dbReference type="Proteomes" id="UP000535437">
    <property type="component" value="Unassembled WGS sequence"/>
</dbReference>
<keyword evidence="4" id="KW-0732">Signal</keyword>
<evidence type="ECO:0000313" key="8">
    <source>
        <dbReference type="Proteomes" id="UP000535437"/>
    </source>
</evidence>
<evidence type="ECO:0000256" key="2">
    <source>
        <dbReference type="ARBA" id="ARBA00022448"/>
    </source>
</evidence>
<dbReference type="InterPro" id="IPR006127">
    <property type="entry name" value="ZnuA-like"/>
</dbReference>
<name>A0A7Z0GNE7_9MICC</name>
<comment type="caution">
    <text evidence="7">The sequence shown here is derived from an EMBL/GenBank/DDBJ whole genome shotgun (WGS) entry which is preliminary data.</text>
</comment>
<proteinExistence type="predicted"/>
<dbReference type="PANTHER" id="PTHR42953">
    <property type="entry name" value="HIGH-AFFINITY ZINC UPTAKE SYSTEM PROTEIN ZNUA-RELATED"/>
    <property type="match status" value="1"/>
</dbReference>
<evidence type="ECO:0000256" key="4">
    <source>
        <dbReference type="ARBA" id="ARBA00022729"/>
    </source>
</evidence>